<dbReference type="PANTHER" id="PTHR33929">
    <property type="entry name" value="MEMBRANE-ASSOCIATED KINASE REGULATOR 2-RELATED"/>
    <property type="match status" value="1"/>
</dbReference>
<feature type="region of interest" description="Disordered" evidence="1">
    <location>
        <begin position="417"/>
        <end position="475"/>
    </location>
</feature>
<feature type="region of interest" description="Disordered" evidence="1">
    <location>
        <begin position="302"/>
        <end position="368"/>
    </location>
</feature>
<dbReference type="OrthoDB" id="689803at2759"/>
<evidence type="ECO:0000256" key="1">
    <source>
        <dbReference type="SAM" id="MobiDB-lite"/>
    </source>
</evidence>
<dbReference type="Proteomes" id="UP001153555">
    <property type="component" value="Unassembled WGS sequence"/>
</dbReference>
<dbReference type="EMBL" id="CACSLK010009714">
    <property type="protein sequence ID" value="CAA0812125.1"/>
    <property type="molecule type" value="Genomic_DNA"/>
</dbReference>
<proteinExistence type="predicted"/>
<sequence>MDAFSLLKYWRSSAGGITTTISAADSTADARATAEIVSARISAASPYSTDGEDGPFFDLEFSLPDQESDADEPPPVKSHQNDQKPSETENEDETGSESDAEEISVYENEDIDDEEEEDDEDGGGELKFALASNDCADQAAAALSPSDELFFKGNLVSVEPSSILLSGSSEENSKLPIFLVKSATKFRVLLLKLKKSKSGNGENLTRHERAEKIMGNGKRENQGKVSGKLMAVKLKVEEGPLMSLFTRDNSAKENGHGRGLAEGNNVDERKLTKEVVLQKYLKMVKLRVSKRYVEKLKFTGGQSVGSGGSKISAPAARGDAKPQEKHGSGGNNLQAGLKVVRKHLGKSRSASASVAASPPRKAASNRRDDSLVQLHDGIQGAILHCKRSFNASRDIEPSSILCRSKETERREAIPLASTEEPPLVSALAQGQKEWIDTKSPPNHPQLESRAGQREGNHPSPAHPQAAWREGAAGCF</sequence>
<keyword evidence="2" id="KW-0808">Transferase</keyword>
<feature type="compositionally biased region" description="Acidic residues" evidence="1">
    <location>
        <begin position="88"/>
        <end position="123"/>
    </location>
</feature>
<feature type="compositionally biased region" description="Low complexity" evidence="1">
    <location>
        <begin position="347"/>
        <end position="362"/>
    </location>
</feature>
<feature type="region of interest" description="Disordered" evidence="1">
    <location>
        <begin position="41"/>
        <end position="126"/>
    </location>
</feature>
<keyword evidence="2" id="KW-0418">Kinase</keyword>
<dbReference type="AlphaFoldDB" id="A0A9N7MRB6"/>
<reference evidence="2" key="1">
    <citation type="submission" date="2019-12" db="EMBL/GenBank/DDBJ databases">
        <authorList>
            <person name="Scholes J."/>
        </authorList>
    </citation>
    <scope>NUCLEOTIDE SEQUENCE</scope>
</reference>
<evidence type="ECO:0000313" key="2">
    <source>
        <dbReference type="EMBL" id="CAA0812125.1"/>
    </source>
</evidence>
<keyword evidence="3" id="KW-1185">Reference proteome</keyword>
<dbReference type="GO" id="GO:0005886">
    <property type="term" value="C:plasma membrane"/>
    <property type="evidence" value="ECO:0007669"/>
    <property type="project" value="InterPro"/>
</dbReference>
<feature type="compositionally biased region" description="Basic and acidic residues" evidence="1">
    <location>
        <begin position="318"/>
        <end position="327"/>
    </location>
</feature>
<accession>A0A9N7MRB6</accession>
<name>A0A9N7MRB6_STRHE</name>
<dbReference type="PANTHER" id="PTHR33929:SF1">
    <property type="entry name" value="MEMBRANE-ASSOCIATED KINASE REGULATOR 2-RELATED"/>
    <property type="match status" value="1"/>
</dbReference>
<dbReference type="InterPro" id="IPR039619">
    <property type="entry name" value="MAKR2/5"/>
</dbReference>
<protein>
    <submittedName>
        <fullName evidence="2">Probable membrane-associated kinase regulator 2</fullName>
    </submittedName>
</protein>
<evidence type="ECO:0000313" key="3">
    <source>
        <dbReference type="Proteomes" id="UP001153555"/>
    </source>
</evidence>
<comment type="caution">
    <text evidence="2">The sequence shown here is derived from an EMBL/GenBank/DDBJ whole genome shotgun (WGS) entry which is preliminary data.</text>
</comment>
<organism evidence="2 3">
    <name type="scientific">Striga hermonthica</name>
    <name type="common">Purple witchweed</name>
    <name type="synonym">Buchnera hermonthica</name>
    <dbReference type="NCBI Taxonomy" id="68872"/>
    <lineage>
        <taxon>Eukaryota</taxon>
        <taxon>Viridiplantae</taxon>
        <taxon>Streptophyta</taxon>
        <taxon>Embryophyta</taxon>
        <taxon>Tracheophyta</taxon>
        <taxon>Spermatophyta</taxon>
        <taxon>Magnoliopsida</taxon>
        <taxon>eudicotyledons</taxon>
        <taxon>Gunneridae</taxon>
        <taxon>Pentapetalae</taxon>
        <taxon>asterids</taxon>
        <taxon>lamiids</taxon>
        <taxon>Lamiales</taxon>
        <taxon>Orobanchaceae</taxon>
        <taxon>Buchnereae</taxon>
        <taxon>Striga</taxon>
    </lineage>
</organism>
<gene>
    <name evidence="2" type="ORF">SHERM_12941</name>
</gene>
<dbReference type="GO" id="GO:0016301">
    <property type="term" value="F:kinase activity"/>
    <property type="evidence" value="ECO:0007669"/>
    <property type="project" value="UniProtKB-KW"/>
</dbReference>